<keyword evidence="6" id="KW-1185">Reference proteome</keyword>
<dbReference type="InterPro" id="IPR005143">
    <property type="entry name" value="TF_LuxR_autoind-bd_dom"/>
</dbReference>
<dbReference type="PRINTS" id="PR00038">
    <property type="entry name" value="HTHLUXR"/>
</dbReference>
<evidence type="ECO:0000256" key="2">
    <source>
        <dbReference type="ARBA" id="ARBA00023125"/>
    </source>
</evidence>
<dbReference type="RefSeq" id="WP_136597205.1">
    <property type="nucleotide sequence ID" value="NZ_STGV01000001.1"/>
</dbReference>
<dbReference type="PANTHER" id="PTHR44688:SF16">
    <property type="entry name" value="DNA-BINDING TRANSCRIPTIONAL ACTIVATOR DEVR_DOSR"/>
    <property type="match status" value="1"/>
</dbReference>
<dbReference type="Proteomes" id="UP000308828">
    <property type="component" value="Unassembled WGS sequence"/>
</dbReference>
<dbReference type="PANTHER" id="PTHR44688">
    <property type="entry name" value="DNA-BINDING TRANSCRIPTIONAL ACTIVATOR DEVR_DOSR"/>
    <property type="match status" value="1"/>
</dbReference>
<dbReference type="SMART" id="SM00421">
    <property type="entry name" value="HTH_LUXR"/>
    <property type="match status" value="1"/>
</dbReference>
<evidence type="ECO:0000313" key="5">
    <source>
        <dbReference type="EMBL" id="THV25358.1"/>
    </source>
</evidence>
<dbReference type="SUPFAM" id="SSF46894">
    <property type="entry name" value="C-terminal effector domain of the bipartite response regulators"/>
    <property type="match status" value="1"/>
</dbReference>
<dbReference type="PROSITE" id="PS00622">
    <property type="entry name" value="HTH_LUXR_1"/>
    <property type="match status" value="1"/>
</dbReference>
<dbReference type="InterPro" id="IPR036693">
    <property type="entry name" value="TF_LuxR_autoind-bd_dom_sf"/>
</dbReference>
<name>A0A4S8P5E5_9HYPH</name>
<dbReference type="AlphaFoldDB" id="A0A4S8P5E5"/>
<comment type="caution">
    <text evidence="5">The sequence shown here is derived from an EMBL/GenBank/DDBJ whole genome shotgun (WGS) entry which is preliminary data.</text>
</comment>
<evidence type="ECO:0000256" key="3">
    <source>
        <dbReference type="ARBA" id="ARBA00023163"/>
    </source>
</evidence>
<keyword evidence="3" id="KW-0804">Transcription</keyword>
<proteinExistence type="predicted"/>
<keyword evidence="2" id="KW-0238">DNA-binding</keyword>
<dbReference type="Gene3D" id="1.10.10.10">
    <property type="entry name" value="Winged helix-like DNA-binding domain superfamily/Winged helix DNA-binding domain"/>
    <property type="match status" value="1"/>
</dbReference>
<dbReference type="GO" id="GO:0003677">
    <property type="term" value="F:DNA binding"/>
    <property type="evidence" value="ECO:0007669"/>
    <property type="project" value="UniProtKB-KW"/>
</dbReference>
<dbReference type="InterPro" id="IPR000792">
    <property type="entry name" value="Tscrpt_reg_LuxR_C"/>
</dbReference>
<dbReference type="OrthoDB" id="3170288at2"/>
<sequence>MLKRQATANAMFDFMSLCGQATSKAEVLDGLEAAAKAFGMDCYAIAGIPLPNERLDPYMMLNAWPDEWFERYVRENYVHIDPVIHRTRMSDEAFVWSEALRDVPLSRASRRVMDEATNFGMMDGYSVPLHSVGGFQAIVTFGARKVDLSDEQRGALQMVAIFAHNRLRAFLMEPDLSRMAAALKVTPREREVILWCAAGKTNWEIGQILGISEKTVQHEVASACRRLNSVNRAQLIAEAIRIGIIR</sequence>
<evidence type="ECO:0000259" key="4">
    <source>
        <dbReference type="PROSITE" id="PS50043"/>
    </source>
</evidence>
<dbReference type="CDD" id="cd06170">
    <property type="entry name" value="LuxR_C_like"/>
    <property type="match status" value="1"/>
</dbReference>
<protein>
    <recommendedName>
        <fullName evidence="4">HTH luxR-type domain-containing protein</fullName>
    </recommendedName>
</protein>
<accession>A0A4S8P5E5</accession>
<organism evidence="5 6">
    <name type="scientific">Peteryoungia ipomoeae</name>
    <dbReference type="NCBI Taxonomy" id="1210932"/>
    <lineage>
        <taxon>Bacteria</taxon>
        <taxon>Pseudomonadati</taxon>
        <taxon>Pseudomonadota</taxon>
        <taxon>Alphaproteobacteria</taxon>
        <taxon>Hyphomicrobiales</taxon>
        <taxon>Rhizobiaceae</taxon>
        <taxon>Peteryoungia</taxon>
    </lineage>
</organism>
<gene>
    <name evidence="5" type="ORF">FAA97_03940</name>
</gene>
<dbReference type="InterPro" id="IPR016032">
    <property type="entry name" value="Sig_transdc_resp-reg_C-effctor"/>
</dbReference>
<feature type="domain" description="HTH luxR-type" evidence="4">
    <location>
        <begin position="178"/>
        <end position="243"/>
    </location>
</feature>
<dbReference type="Pfam" id="PF03472">
    <property type="entry name" value="Autoind_bind"/>
    <property type="match status" value="1"/>
</dbReference>
<dbReference type="InterPro" id="IPR036388">
    <property type="entry name" value="WH-like_DNA-bd_sf"/>
</dbReference>
<dbReference type="EMBL" id="STGV01000001">
    <property type="protein sequence ID" value="THV25358.1"/>
    <property type="molecule type" value="Genomic_DNA"/>
</dbReference>
<evidence type="ECO:0000313" key="6">
    <source>
        <dbReference type="Proteomes" id="UP000308828"/>
    </source>
</evidence>
<evidence type="ECO:0000256" key="1">
    <source>
        <dbReference type="ARBA" id="ARBA00023015"/>
    </source>
</evidence>
<keyword evidence="1" id="KW-0805">Transcription regulation</keyword>
<dbReference type="GO" id="GO:0006355">
    <property type="term" value="P:regulation of DNA-templated transcription"/>
    <property type="evidence" value="ECO:0007669"/>
    <property type="project" value="InterPro"/>
</dbReference>
<dbReference type="PROSITE" id="PS50043">
    <property type="entry name" value="HTH_LUXR_2"/>
    <property type="match status" value="1"/>
</dbReference>
<dbReference type="Pfam" id="PF00196">
    <property type="entry name" value="GerE"/>
    <property type="match status" value="1"/>
</dbReference>
<dbReference type="Gene3D" id="3.30.450.80">
    <property type="entry name" value="Transcription factor LuxR-like, autoinducer-binding domain"/>
    <property type="match status" value="1"/>
</dbReference>
<reference evidence="5 6" key="1">
    <citation type="submission" date="2019-04" db="EMBL/GenBank/DDBJ databases">
        <title>Genome sequence of strain shin9-1.</title>
        <authorList>
            <person name="Gao J."/>
            <person name="Sun J."/>
        </authorList>
    </citation>
    <scope>NUCLEOTIDE SEQUENCE [LARGE SCALE GENOMIC DNA]</scope>
    <source>
        <strain evidence="6">shin9-1</strain>
    </source>
</reference>
<dbReference type="SUPFAM" id="SSF75516">
    <property type="entry name" value="Pheromone-binding domain of LuxR-like quorum-sensing transcription factors"/>
    <property type="match status" value="1"/>
</dbReference>